<proteinExistence type="predicted"/>
<evidence type="ECO:0000313" key="1">
    <source>
        <dbReference type="EMBL" id="UQX09336.1"/>
    </source>
</evidence>
<evidence type="ECO:0000313" key="2">
    <source>
        <dbReference type="Proteomes" id="UP001056610"/>
    </source>
</evidence>
<name>A0ABY4QHN5_9MYCO</name>
<dbReference type="Proteomes" id="UP001056610">
    <property type="component" value="Chromosome"/>
</dbReference>
<protein>
    <recommendedName>
        <fullName evidence="3">DNA-binding domain-containing protein</fullName>
    </recommendedName>
</protein>
<accession>A0ABY4QHN5</accession>
<gene>
    <name evidence="1" type="ORF">M5I08_12870</name>
</gene>
<sequence length="147" mass="16439">MIAASLRVCAETVRKWRRRWCAAPGAASLGGAKRCGRPPVFTAAQIAQVKAAARIPPADAGLALSRWSCPELCRLRHHERNLRFDLTGHRRPLRRHHRHRAVCPARRPVPQRDPGAHSGACVLAQSDRDLLLYRSAKSALAQRFHRP</sequence>
<dbReference type="InterPro" id="IPR009057">
    <property type="entry name" value="Homeodomain-like_sf"/>
</dbReference>
<dbReference type="EMBL" id="CP097320">
    <property type="protein sequence ID" value="UQX09336.1"/>
    <property type="molecule type" value="Genomic_DNA"/>
</dbReference>
<reference evidence="1" key="1">
    <citation type="submission" date="2022-05" db="EMBL/GenBank/DDBJ databases">
        <title>A methanotrophic Mycobacterium dominates a cave microbial ecosystem.</title>
        <authorList>
            <person name="Van Spanning R.J.M."/>
            <person name="Guan Q."/>
            <person name="Melkonian C."/>
            <person name="Gallant J."/>
            <person name="Polerecky L."/>
            <person name="Flot J.-F."/>
            <person name="Brandt B.W."/>
            <person name="Braster M."/>
            <person name="Iturbe Espinoza P."/>
            <person name="Aerts J."/>
            <person name="Meima-Franke M."/>
            <person name="Piersma S.R."/>
            <person name="Bunduc C."/>
            <person name="Ummels R."/>
            <person name="Pain A."/>
            <person name="Fleming E.J."/>
            <person name="van der Wel N."/>
            <person name="Gherman V.D."/>
            <person name="Sarbu S.M."/>
            <person name="Bodelier P.L.E."/>
            <person name="Bitter W."/>
        </authorList>
    </citation>
    <scope>NUCLEOTIDE SEQUENCE</scope>
    <source>
        <strain evidence="1">Sulfur Cave</strain>
    </source>
</reference>
<keyword evidence="2" id="KW-1185">Reference proteome</keyword>
<organism evidence="1 2">
    <name type="scientific">Candidatus Mycobacterium methanotrophicum</name>
    <dbReference type="NCBI Taxonomy" id="2943498"/>
    <lineage>
        <taxon>Bacteria</taxon>
        <taxon>Bacillati</taxon>
        <taxon>Actinomycetota</taxon>
        <taxon>Actinomycetes</taxon>
        <taxon>Mycobacteriales</taxon>
        <taxon>Mycobacteriaceae</taxon>
        <taxon>Mycobacterium</taxon>
    </lineage>
</organism>
<evidence type="ECO:0008006" key="3">
    <source>
        <dbReference type="Google" id="ProtNLM"/>
    </source>
</evidence>
<dbReference type="Pfam" id="PF13565">
    <property type="entry name" value="HTH_32"/>
    <property type="match status" value="1"/>
</dbReference>
<dbReference type="SUPFAM" id="SSF46689">
    <property type="entry name" value="Homeodomain-like"/>
    <property type="match status" value="1"/>
</dbReference>